<dbReference type="EMBL" id="PKPP01010685">
    <property type="protein sequence ID" value="PWA45589.1"/>
    <property type="molecule type" value="Genomic_DNA"/>
</dbReference>
<reference evidence="1 2" key="1">
    <citation type="journal article" date="2018" name="Mol. Plant">
        <title>The genome of Artemisia annua provides insight into the evolution of Asteraceae family and artemisinin biosynthesis.</title>
        <authorList>
            <person name="Shen Q."/>
            <person name="Zhang L."/>
            <person name="Liao Z."/>
            <person name="Wang S."/>
            <person name="Yan T."/>
            <person name="Shi P."/>
            <person name="Liu M."/>
            <person name="Fu X."/>
            <person name="Pan Q."/>
            <person name="Wang Y."/>
            <person name="Lv Z."/>
            <person name="Lu X."/>
            <person name="Zhang F."/>
            <person name="Jiang W."/>
            <person name="Ma Y."/>
            <person name="Chen M."/>
            <person name="Hao X."/>
            <person name="Li L."/>
            <person name="Tang Y."/>
            <person name="Lv G."/>
            <person name="Zhou Y."/>
            <person name="Sun X."/>
            <person name="Brodelius P.E."/>
            <person name="Rose J.K.C."/>
            <person name="Tang K."/>
        </authorList>
    </citation>
    <scope>NUCLEOTIDE SEQUENCE [LARGE SCALE GENOMIC DNA]</scope>
    <source>
        <strain evidence="2">cv. Huhao1</strain>
        <tissue evidence="1">Leaf</tissue>
    </source>
</reference>
<gene>
    <name evidence="1" type="ORF">CTI12_AA516310</name>
</gene>
<sequence>MARNFRKFLRRGGKFRRGNHFGNNGDRHNRNRLEEVVVMRVEVAKLGIGVVSDGVEKVAGSVPTMCLMKAFTQVKIESFLRNYYECVLIVRMQMLKLHPGFRCAFLTKVGRVFVLEKLMLNIAHRRKWCVEYEMNASDIRGIGESSSSAANEATQNGDSSVFEDEIKRDASIVQIPYFRKERHNLMNQPALVKDRYKIRQAFITAPGNSLMVADYGQLLEALEAGGDLHSRTAMNMYPYIRDAIEGKEVLLESHPQPGQESPPVYLLKRAEVTLSGSFAYVQVLSCTWAQKVKSTLERSYKKATSDLFLLHIDCNKWRSKRRKLNSSLAALMYVSTQLLFPTLRVIGQFWASSSNFTCDNSIVGISSTFQGCRSSKSNTVKNYDDILRIFQSAPKLEIQGAFRSAIIDNSGGQFVHEGGEGDANADTIPPIKPKCSGF</sequence>
<dbReference type="STRING" id="35608.A0A2U1L9B0"/>
<dbReference type="AlphaFoldDB" id="A0A2U1L9B0"/>
<comment type="caution">
    <text evidence="1">The sequence shown here is derived from an EMBL/GenBank/DDBJ whole genome shotgun (WGS) entry which is preliminary data.</text>
</comment>
<dbReference type="OrthoDB" id="1425572at2759"/>
<name>A0A2U1L9B0_ARTAN</name>
<dbReference type="InterPro" id="IPR043502">
    <property type="entry name" value="DNA/RNA_pol_sf"/>
</dbReference>
<evidence type="ECO:0000313" key="1">
    <source>
        <dbReference type="EMBL" id="PWA45589.1"/>
    </source>
</evidence>
<organism evidence="1 2">
    <name type="scientific">Artemisia annua</name>
    <name type="common">Sweet wormwood</name>
    <dbReference type="NCBI Taxonomy" id="35608"/>
    <lineage>
        <taxon>Eukaryota</taxon>
        <taxon>Viridiplantae</taxon>
        <taxon>Streptophyta</taxon>
        <taxon>Embryophyta</taxon>
        <taxon>Tracheophyta</taxon>
        <taxon>Spermatophyta</taxon>
        <taxon>Magnoliopsida</taxon>
        <taxon>eudicotyledons</taxon>
        <taxon>Gunneridae</taxon>
        <taxon>Pentapetalae</taxon>
        <taxon>asterids</taxon>
        <taxon>campanulids</taxon>
        <taxon>Asterales</taxon>
        <taxon>Asteraceae</taxon>
        <taxon>Asteroideae</taxon>
        <taxon>Anthemideae</taxon>
        <taxon>Artemisiinae</taxon>
        <taxon>Artemisia</taxon>
    </lineage>
</organism>
<proteinExistence type="predicted"/>
<dbReference type="Proteomes" id="UP000245207">
    <property type="component" value="Unassembled WGS sequence"/>
</dbReference>
<keyword evidence="2" id="KW-1185">Reference proteome</keyword>
<evidence type="ECO:0000313" key="2">
    <source>
        <dbReference type="Proteomes" id="UP000245207"/>
    </source>
</evidence>
<protein>
    <submittedName>
        <fullName evidence="1">PolI-like B DNA polymerase</fullName>
    </submittedName>
</protein>
<accession>A0A2U1L9B0</accession>
<dbReference type="SUPFAM" id="SSF56672">
    <property type="entry name" value="DNA/RNA polymerases"/>
    <property type="match status" value="1"/>
</dbReference>